<evidence type="ECO:0000313" key="1">
    <source>
        <dbReference type="EMBL" id="QUC19301.1"/>
    </source>
</evidence>
<dbReference type="GeneID" id="66064320"/>
<dbReference type="Proteomes" id="UP000027002">
    <property type="component" value="Chromosome 3"/>
</dbReference>
<proteinExistence type="predicted"/>
<dbReference type="KEGG" id="uvi:66064320"/>
<dbReference type="RefSeq" id="XP_042996974.1">
    <property type="nucleotide sequence ID" value="XM_043141040.1"/>
</dbReference>
<organism evidence="1 2">
    <name type="scientific">Ustilaginoidea virens</name>
    <name type="common">Rice false smut fungus</name>
    <name type="synonym">Villosiclava virens</name>
    <dbReference type="NCBI Taxonomy" id="1159556"/>
    <lineage>
        <taxon>Eukaryota</taxon>
        <taxon>Fungi</taxon>
        <taxon>Dikarya</taxon>
        <taxon>Ascomycota</taxon>
        <taxon>Pezizomycotina</taxon>
        <taxon>Sordariomycetes</taxon>
        <taxon>Hypocreomycetidae</taxon>
        <taxon>Hypocreales</taxon>
        <taxon>Clavicipitaceae</taxon>
        <taxon>Ustilaginoidea</taxon>
    </lineage>
</organism>
<sequence>MHRCRDSLFLQSHRYRARSGILVDADESRRRRGNDEKHLPGRLEPRLVWVHTASTLGQRHGADTGTALATALATGRPTCHALVPLASTVLPARMSHESRLPPKTLLLPAPVVVNASLLSS</sequence>
<dbReference type="EMBL" id="CP072755">
    <property type="protein sequence ID" value="QUC19301.1"/>
    <property type="molecule type" value="Genomic_DNA"/>
</dbReference>
<accession>A0A8E5HPP1</accession>
<evidence type="ECO:0000313" key="2">
    <source>
        <dbReference type="Proteomes" id="UP000027002"/>
    </source>
</evidence>
<dbReference type="AlphaFoldDB" id="A0A8E5HPP1"/>
<protein>
    <submittedName>
        <fullName evidence="1">Uncharacterized protein</fullName>
    </submittedName>
</protein>
<reference evidence="1" key="1">
    <citation type="submission" date="2020-03" db="EMBL/GenBank/DDBJ databases">
        <title>A mixture of massive structural variations and highly conserved coding sequences in Ustilaginoidea virens genome.</title>
        <authorList>
            <person name="Zhang K."/>
            <person name="Zhao Z."/>
            <person name="Zhang Z."/>
            <person name="Li Y."/>
            <person name="Hsiang T."/>
            <person name="Sun W."/>
        </authorList>
    </citation>
    <scope>NUCLEOTIDE SEQUENCE</scope>
    <source>
        <strain evidence="1">UV-8b</strain>
    </source>
</reference>
<name>A0A8E5HPP1_USTVR</name>
<gene>
    <name evidence="1" type="ORF">UV8b_03542</name>
</gene>
<keyword evidence="2" id="KW-1185">Reference proteome</keyword>